<dbReference type="Gene3D" id="2.120.10.30">
    <property type="entry name" value="TolB, C-terminal domain"/>
    <property type="match status" value="1"/>
</dbReference>
<name>A0A914D5U8_9BILA</name>
<accession>A0A914D5U8</accession>
<dbReference type="InterPro" id="IPR011659">
    <property type="entry name" value="WD40"/>
</dbReference>
<reference evidence="3" key="1">
    <citation type="submission" date="2022-11" db="UniProtKB">
        <authorList>
            <consortium name="WormBaseParasite"/>
        </authorList>
    </citation>
    <scope>IDENTIFICATION</scope>
</reference>
<dbReference type="PANTHER" id="PTHR36842:SF1">
    <property type="entry name" value="PROTEIN TOLB"/>
    <property type="match status" value="1"/>
</dbReference>
<dbReference type="WBParaSite" id="ACRNAN_scaffold18280.g25687.t1">
    <property type="protein sequence ID" value="ACRNAN_scaffold18280.g25687.t1"/>
    <property type="gene ID" value="ACRNAN_scaffold18280.g25687"/>
</dbReference>
<evidence type="ECO:0000313" key="3">
    <source>
        <dbReference type="WBParaSite" id="ACRNAN_scaffold18280.g25687.t1"/>
    </source>
</evidence>
<comment type="similarity">
    <text evidence="1">Belongs to the TolB family.</text>
</comment>
<organism evidence="2 3">
    <name type="scientific">Acrobeloides nanus</name>
    <dbReference type="NCBI Taxonomy" id="290746"/>
    <lineage>
        <taxon>Eukaryota</taxon>
        <taxon>Metazoa</taxon>
        <taxon>Ecdysozoa</taxon>
        <taxon>Nematoda</taxon>
        <taxon>Chromadorea</taxon>
        <taxon>Rhabditida</taxon>
        <taxon>Tylenchina</taxon>
        <taxon>Cephalobomorpha</taxon>
        <taxon>Cephaloboidea</taxon>
        <taxon>Cephalobidae</taxon>
        <taxon>Acrobeloides</taxon>
    </lineage>
</organism>
<proteinExistence type="inferred from homology"/>
<protein>
    <submittedName>
        <fullName evidence="3">Uncharacterized protein</fullName>
    </submittedName>
</protein>
<dbReference type="Pfam" id="PF07676">
    <property type="entry name" value="PD40"/>
    <property type="match status" value="2"/>
</dbReference>
<keyword evidence="2" id="KW-1185">Reference proteome</keyword>
<evidence type="ECO:0000256" key="1">
    <source>
        <dbReference type="ARBA" id="ARBA00009820"/>
    </source>
</evidence>
<sequence length="109" mass="12282">MELFTINIDGTGLRQITHLGGSNWAPFYLDDNKRIVFSTNFNATGHFGSFDLYVIDEDGSGLERVTFNENGFDAFPMMSHNGKKLIWGSSRNGKGPMDLNLFLADWLEK</sequence>
<dbReference type="AlphaFoldDB" id="A0A914D5U8"/>
<dbReference type="SUPFAM" id="SSF82171">
    <property type="entry name" value="DPP6 N-terminal domain-like"/>
    <property type="match status" value="1"/>
</dbReference>
<evidence type="ECO:0000313" key="2">
    <source>
        <dbReference type="Proteomes" id="UP000887540"/>
    </source>
</evidence>
<dbReference type="PANTHER" id="PTHR36842">
    <property type="entry name" value="PROTEIN TOLB HOMOLOG"/>
    <property type="match status" value="1"/>
</dbReference>
<dbReference type="InterPro" id="IPR011042">
    <property type="entry name" value="6-blade_b-propeller_TolB-like"/>
</dbReference>
<dbReference type="Proteomes" id="UP000887540">
    <property type="component" value="Unplaced"/>
</dbReference>